<keyword evidence="3" id="KW-0255">Endonuclease</keyword>
<evidence type="ECO:0000256" key="4">
    <source>
        <dbReference type="ARBA" id="ARBA00022801"/>
    </source>
</evidence>
<keyword evidence="8" id="KW-1185">Reference proteome</keyword>
<evidence type="ECO:0000256" key="3">
    <source>
        <dbReference type="ARBA" id="ARBA00022759"/>
    </source>
</evidence>
<sequence length="256" mass="29345">MRSIFLLLFLIPTLAFSNIWGRTGHRVTGHIAEKHLTRKARKAIKELLDGHSLAFASTYADEIKSDRSFSEYTPWHYVNYPLAQSYLESDKSEYGDLVVAIDSCITVLKNKNSTKKDKAFYLKFLIHLIGDLHQPMHAGIEADRGGNDIQVQWFGRGSNLHKVWDTNMLEAYGMSYYELGDELDRATTKNERRTIQQGTIVDWLGESHDYATELYNSVSVGEKLGYSYTYKYNPLLFERLQKGGLRLAKVLNDVFS</sequence>
<dbReference type="Pfam" id="PF02265">
    <property type="entry name" value="S1-P1_nuclease"/>
    <property type="match status" value="1"/>
</dbReference>
<keyword evidence="6" id="KW-0325">Glycoprotein</keyword>
<dbReference type="InterPro" id="IPR003154">
    <property type="entry name" value="S1/P1nuclease"/>
</dbReference>
<keyword evidence="2" id="KW-0479">Metal-binding</keyword>
<gene>
    <name evidence="7" type="ORF">ACFSQJ_00085</name>
</gene>
<evidence type="ECO:0000313" key="8">
    <source>
        <dbReference type="Proteomes" id="UP001597526"/>
    </source>
</evidence>
<evidence type="ECO:0000256" key="2">
    <source>
        <dbReference type="ARBA" id="ARBA00022723"/>
    </source>
</evidence>
<proteinExistence type="predicted"/>
<evidence type="ECO:0000256" key="1">
    <source>
        <dbReference type="ARBA" id="ARBA00022722"/>
    </source>
</evidence>
<dbReference type="InterPro" id="IPR008947">
    <property type="entry name" value="PLipase_C/P1_nuclease_dom_sf"/>
</dbReference>
<dbReference type="PANTHER" id="PTHR33146">
    <property type="entry name" value="ENDONUCLEASE 4"/>
    <property type="match status" value="1"/>
</dbReference>
<organism evidence="7 8">
    <name type="scientific">Croceitalea marina</name>
    <dbReference type="NCBI Taxonomy" id="1775166"/>
    <lineage>
        <taxon>Bacteria</taxon>
        <taxon>Pseudomonadati</taxon>
        <taxon>Bacteroidota</taxon>
        <taxon>Flavobacteriia</taxon>
        <taxon>Flavobacteriales</taxon>
        <taxon>Flavobacteriaceae</taxon>
        <taxon>Croceitalea</taxon>
    </lineage>
</organism>
<comment type="caution">
    <text evidence="7">The sequence shown here is derived from an EMBL/GenBank/DDBJ whole genome shotgun (WGS) entry which is preliminary data.</text>
</comment>
<name>A0ABW5MQ52_9FLAO</name>
<evidence type="ECO:0000313" key="7">
    <source>
        <dbReference type="EMBL" id="MFD2585307.1"/>
    </source>
</evidence>
<keyword evidence="5" id="KW-1015">Disulfide bond</keyword>
<evidence type="ECO:0000256" key="6">
    <source>
        <dbReference type="ARBA" id="ARBA00023180"/>
    </source>
</evidence>
<reference evidence="8" key="1">
    <citation type="journal article" date="2019" name="Int. J. Syst. Evol. Microbiol.">
        <title>The Global Catalogue of Microorganisms (GCM) 10K type strain sequencing project: providing services to taxonomists for standard genome sequencing and annotation.</title>
        <authorList>
            <consortium name="The Broad Institute Genomics Platform"/>
            <consortium name="The Broad Institute Genome Sequencing Center for Infectious Disease"/>
            <person name="Wu L."/>
            <person name="Ma J."/>
        </authorList>
    </citation>
    <scope>NUCLEOTIDE SEQUENCE [LARGE SCALE GENOMIC DNA]</scope>
    <source>
        <strain evidence="8">KCTC 52368</strain>
    </source>
</reference>
<protein>
    <submittedName>
        <fullName evidence="7">S1/P1 nuclease</fullName>
    </submittedName>
</protein>
<keyword evidence="4" id="KW-0378">Hydrolase</keyword>
<dbReference type="Gene3D" id="1.10.575.10">
    <property type="entry name" value="P1 Nuclease"/>
    <property type="match status" value="1"/>
</dbReference>
<dbReference type="SUPFAM" id="SSF48537">
    <property type="entry name" value="Phospholipase C/P1 nuclease"/>
    <property type="match status" value="1"/>
</dbReference>
<keyword evidence="1" id="KW-0540">Nuclease</keyword>
<accession>A0ABW5MQ52</accession>
<dbReference type="PANTHER" id="PTHR33146:SF26">
    <property type="entry name" value="ENDONUCLEASE 4"/>
    <property type="match status" value="1"/>
</dbReference>
<evidence type="ECO:0000256" key="5">
    <source>
        <dbReference type="ARBA" id="ARBA00023157"/>
    </source>
</evidence>
<dbReference type="RefSeq" id="WP_377764711.1">
    <property type="nucleotide sequence ID" value="NZ_JBHULB010000001.1"/>
</dbReference>
<dbReference type="EMBL" id="JBHULB010000001">
    <property type="protein sequence ID" value="MFD2585307.1"/>
    <property type="molecule type" value="Genomic_DNA"/>
</dbReference>
<dbReference type="CDD" id="cd11010">
    <property type="entry name" value="S1-P1_nuclease"/>
    <property type="match status" value="1"/>
</dbReference>
<dbReference type="Proteomes" id="UP001597526">
    <property type="component" value="Unassembled WGS sequence"/>
</dbReference>